<dbReference type="PANTHER" id="PTHR22749:SF6">
    <property type="entry name" value="RIBOFLAVIN KINASE"/>
    <property type="match status" value="1"/>
</dbReference>
<accession>A0AAV5L0Z7</accession>
<evidence type="ECO:0000256" key="7">
    <source>
        <dbReference type="ARBA" id="ARBA00022840"/>
    </source>
</evidence>
<keyword evidence="5" id="KW-0808">Transferase</keyword>
<dbReference type="SUPFAM" id="SSF82114">
    <property type="entry name" value="Riboflavin kinase-like"/>
    <property type="match status" value="1"/>
</dbReference>
<dbReference type="GO" id="GO:0009231">
    <property type="term" value="P:riboflavin biosynthetic process"/>
    <property type="evidence" value="ECO:0007669"/>
    <property type="project" value="InterPro"/>
</dbReference>
<dbReference type="Proteomes" id="UP001054252">
    <property type="component" value="Unassembled WGS sequence"/>
</dbReference>
<keyword evidence="6" id="KW-0547">Nucleotide-binding</keyword>
<keyword evidence="10" id="KW-1185">Reference proteome</keyword>
<gene>
    <name evidence="9" type="ORF">SLEP1_g39683</name>
</gene>
<evidence type="ECO:0000256" key="1">
    <source>
        <dbReference type="ARBA" id="ARBA00005201"/>
    </source>
</evidence>
<proteinExistence type="predicted"/>
<evidence type="ECO:0000256" key="5">
    <source>
        <dbReference type="ARBA" id="ARBA00022679"/>
    </source>
</evidence>
<dbReference type="AlphaFoldDB" id="A0AAV5L0Z7"/>
<sequence>MVMNIGWNLFFNNAEKSIEPWLLHEFNENFYGEDLRLVIVGYLGPETNFPTLESLIAKIHEERRITEKALDLPLYSKYQDDPYIKGLG</sequence>
<keyword evidence="7" id="KW-0067">ATP-binding</keyword>
<feature type="domain" description="Riboflavin kinase" evidence="8">
    <location>
        <begin position="1"/>
        <end position="69"/>
    </location>
</feature>
<evidence type="ECO:0000256" key="6">
    <source>
        <dbReference type="ARBA" id="ARBA00022741"/>
    </source>
</evidence>
<evidence type="ECO:0000313" key="9">
    <source>
        <dbReference type="EMBL" id="GKV30916.1"/>
    </source>
</evidence>
<evidence type="ECO:0000256" key="3">
    <source>
        <dbReference type="ARBA" id="ARBA00022630"/>
    </source>
</evidence>
<dbReference type="PANTHER" id="PTHR22749">
    <property type="entry name" value="RIBOFLAVIN KINASE/FMN ADENYLYLTRANSFERASE"/>
    <property type="match status" value="1"/>
</dbReference>
<name>A0AAV5L0Z7_9ROSI</name>
<protein>
    <recommendedName>
        <fullName evidence="2">riboflavin kinase</fullName>
        <ecNumber evidence="2">2.7.1.26</ecNumber>
    </recommendedName>
</protein>
<keyword evidence="3" id="KW-0285">Flavoprotein</keyword>
<dbReference type="Gene3D" id="2.40.30.30">
    <property type="entry name" value="Riboflavin kinase-like"/>
    <property type="match status" value="1"/>
</dbReference>
<comment type="caution">
    <text evidence="9">The sequence shown here is derived from an EMBL/GenBank/DDBJ whole genome shotgun (WGS) entry which is preliminary data.</text>
</comment>
<dbReference type="EMBL" id="BPVZ01000089">
    <property type="protein sequence ID" value="GKV30916.1"/>
    <property type="molecule type" value="Genomic_DNA"/>
</dbReference>
<dbReference type="Pfam" id="PF01687">
    <property type="entry name" value="Flavokinase"/>
    <property type="match status" value="1"/>
</dbReference>
<dbReference type="GO" id="GO:0009398">
    <property type="term" value="P:FMN biosynthetic process"/>
    <property type="evidence" value="ECO:0007669"/>
    <property type="project" value="TreeGrafter"/>
</dbReference>
<dbReference type="InterPro" id="IPR023465">
    <property type="entry name" value="Riboflavin_kinase_dom_sf"/>
</dbReference>
<evidence type="ECO:0000256" key="2">
    <source>
        <dbReference type="ARBA" id="ARBA00012105"/>
    </source>
</evidence>
<dbReference type="GO" id="GO:0008531">
    <property type="term" value="F:riboflavin kinase activity"/>
    <property type="evidence" value="ECO:0007669"/>
    <property type="project" value="UniProtKB-EC"/>
</dbReference>
<evidence type="ECO:0000259" key="8">
    <source>
        <dbReference type="Pfam" id="PF01687"/>
    </source>
</evidence>
<dbReference type="InterPro" id="IPR023468">
    <property type="entry name" value="Riboflavin_kinase"/>
</dbReference>
<evidence type="ECO:0000256" key="4">
    <source>
        <dbReference type="ARBA" id="ARBA00022643"/>
    </source>
</evidence>
<comment type="pathway">
    <text evidence="1">Cofactor biosynthesis; FMN biosynthesis; FMN from riboflavin (ATP route): step 1/1.</text>
</comment>
<keyword evidence="4" id="KW-0288">FMN</keyword>
<reference evidence="9 10" key="1">
    <citation type="journal article" date="2021" name="Commun. Biol.">
        <title>The genome of Shorea leprosula (Dipterocarpaceae) highlights the ecological relevance of drought in aseasonal tropical rainforests.</title>
        <authorList>
            <person name="Ng K.K.S."/>
            <person name="Kobayashi M.J."/>
            <person name="Fawcett J.A."/>
            <person name="Hatakeyama M."/>
            <person name="Paape T."/>
            <person name="Ng C.H."/>
            <person name="Ang C.C."/>
            <person name="Tnah L.H."/>
            <person name="Lee C.T."/>
            <person name="Nishiyama T."/>
            <person name="Sese J."/>
            <person name="O'Brien M.J."/>
            <person name="Copetti D."/>
            <person name="Mohd Noor M.I."/>
            <person name="Ong R.C."/>
            <person name="Putra M."/>
            <person name="Sireger I.Z."/>
            <person name="Indrioko S."/>
            <person name="Kosugi Y."/>
            <person name="Izuno A."/>
            <person name="Isagi Y."/>
            <person name="Lee S.L."/>
            <person name="Shimizu K.K."/>
        </authorList>
    </citation>
    <scope>NUCLEOTIDE SEQUENCE [LARGE SCALE GENOMIC DNA]</scope>
    <source>
        <strain evidence="9">214</strain>
    </source>
</reference>
<dbReference type="InterPro" id="IPR015865">
    <property type="entry name" value="Riboflavin_kinase_bac/euk"/>
</dbReference>
<evidence type="ECO:0000313" key="10">
    <source>
        <dbReference type="Proteomes" id="UP001054252"/>
    </source>
</evidence>
<dbReference type="EC" id="2.7.1.26" evidence="2"/>
<dbReference type="GO" id="GO:0005524">
    <property type="term" value="F:ATP binding"/>
    <property type="evidence" value="ECO:0007669"/>
    <property type="project" value="UniProtKB-KW"/>
</dbReference>
<organism evidence="9 10">
    <name type="scientific">Rubroshorea leprosula</name>
    <dbReference type="NCBI Taxonomy" id="152421"/>
    <lineage>
        <taxon>Eukaryota</taxon>
        <taxon>Viridiplantae</taxon>
        <taxon>Streptophyta</taxon>
        <taxon>Embryophyta</taxon>
        <taxon>Tracheophyta</taxon>
        <taxon>Spermatophyta</taxon>
        <taxon>Magnoliopsida</taxon>
        <taxon>eudicotyledons</taxon>
        <taxon>Gunneridae</taxon>
        <taxon>Pentapetalae</taxon>
        <taxon>rosids</taxon>
        <taxon>malvids</taxon>
        <taxon>Malvales</taxon>
        <taxon>Dipterocarpaceae</taxon>
        <taxon>Rubroshorea</taxon>
    </lineage>
</organism>